<dbReference type="Proteomes" id="UP000641646">
    <property type="component" value="Unassembled WGS sequence"/>
</dbReference>
<evidence type="ECO:0000313" key="2">
    <source>
        <dbReference type="EMBL" id="MBD2184847.1"/>
    </source>
</evidence>
<feature type="transmembrane region" description="Helical" evidence="1">
    <location>
        <begin position="16"/>
        <end position="34"/>
    </location>
</feature>
<accession>A0A926VJ65</accession>
<proteinExistence type="predicted"/>
<dbReference type="InterPro" id="IPR021215">
    <property type="entry name" value="DUF2752"/>
</dbReference>
<keyword evidence="1" id="KW-1133">Transmembrane helix</keyword>
<dbReference type="RefSeq" id="WP_190472037.1">
    <property type="nucleotide sequence ID" value="NZ_JACJPW010000096.1"/>
</dbReference>
<feature type="transmembrane region" description="Helical" evidence="1">
    <location>
        <begin position="119"/>
        <end position="136"/>
    </location>
</feature>
<dbReference type="EMBL" id="JACJPW010000096">
    <property type="protein sequence ID" value="MBD2184847.1"/>
    <property type="molecule type" value="Genomic_DNA"/>
</dbReference>
<keyword evidence="1" id="KW-0812">Transmembrane</keyword>
<dbReference type="Pfam" id="PF10825">
    <property type="entry name" value="DUF2752"/>
    <property type="match status" value="1"/>
</dbReference>
<keyword evidence="3" id="KW-1185">Reference proteome</keyword>
<evidence type="ECO:0000256" key="1">
    <source>
        <dbReference type="SAM" id="Phobius"/>
    </source>
</evidence>
<organism evidence="2 3">
    <name type="scientific">Aerosakkonema funiforme FACHB-1375</name>
    <dbReference type="NCBI Taxonomy" id="2949571"/>
    <lineage>
        <taxon>Bacteria</taxon>
        <taxon>Bacillati</taxon>
        <taxon>Cyanobacteriota</taxon>
        <taxon>Cyanophyceae</taxon>
        <taxon>Oscillatoriophycideae</taxon>
        <taxon>Aerosakkonematales</taxon>
        <taxon>Aerosakkonemataceae</taxon>
        <taxon>Aerosakkonema</taxon>
    </lineage>
</organism>
<gene>
    <name evidence="2" type="ORF">H6G03_27880</name>
</gene>
<feature type="transmembrane region" description="Helical" evidence="1">
    <location>
        <begin position="80"/>
        <end position="98"/>
    </location>
</feature>
<dbReference type="AlphaFoldDB" id="A0A926VJ65"/>
<sequence length="158" mass="17834">MFELSDRLLSARDRRVNFVKLTIFSSPLLVALFYNHGQQVPFLVCPFKYLTGIPCPGCGLTRSFIAIVRGDWSQAIAQNLFGPVVFACFAIATIHLVIELVKKRHLSAFYVKIIADQKIQLLCLFIVLIYHGYRLYDLSKSGELSAAFFKSPLGNLLF</sequence>
<evidence type="ECO:0000313" key="3">
    <source>
        <dbReference type="Proteomes" id="UP000641646"/>
    </source>
</evidence>
<reference evidence="2" key="2">
    <citation type="submission" date="2020-08" db="EMBL/GenBank/DDBJ databases">
        <authorList>
            <person name="Chen M."/>
            <person name="Teng W."/>
            <person name="Zhao L."/>
            <person name="Hu C."/>
            <person name="Zhou Y."/>
            <person name="Han B."/>
            <person name="Song L."/>
            <person name="Shu W."/>
        </authorList>
    </citation>
    <scope>NUCLEOTIDE SEQUENCE</scope>
    <source>
        <strain evidence="2">FACHB-1375</strain>
    </source>
</reference>
<keyword evidence="1" id="KW-0472">Membrane</keyword>
<protein>
    <submittedName>
        <fullName evidence="2">DUF2752 domain-containing protein</fullName>
    </submittedName>
</protein>
<name>A0A926VJ65_9CYAN</name>
<reference evidence="2" key="1">
    <citation type="journal article" date="2015" name="ISME J.">
        <title>Draft Genome Sequence of Streptomyces incarnatus NRRL8089, which Produces the Nucleoside Antibiotic Sinefungin.</title>
        <authorList>
            <person name="Oshima K."/>
            <person name="Hattori M."/>
            <person name="Shimizu H."/>
            <person name="Fukuda K."/>
            <person name="Nemoto M."/>
            <person name="Inagaki K."/>
            <person name="Tamura T."/>
        </authorList>
    </citation>
    <scope>NUCLEOTIDE SEQUENCE</scope>
    <source>
        <strain evidence="2">FACHB-1375</strain>
    </source>
</reference>
<comment type="caution">
    <text evidence="2">The sequence shown here is derived from an EMBL/GenBank/DDBJ whole genome shotgun (WGS) entry which is preliminary data.</text>
</comment>